<organism evidence="1 2">
    <name type="scientific">Trichinella pseudospiralis</name>
    <name type="common">Parasitic roundworm</name>
    <dbReference type="NCBI Taxonomy" id="6337"/>
    <lineage>
        <taxon>Eukaryota</taxon>
        <taxon>Metazoa</taxon>
        <taxon>Ecdysozoa</taxon>
        <taxon>Nematoda</taxon>
        <taxon>Enoplea</taxon>
        <taxon>Dorylaimia</taxon>
        <taxon>Trichinellida</taxon>
        <taxon>Trichinellidae</taxon>
        <taxon>Trichinella</taxon>
    </lineage>
</organism>
<comment type="caution">
    <text evidence="1">The sequence shown here is derived from an EMBL/GenBank/DDBJ whole genome shotgun (WGS) entry which is preliminary data.</text>
</comment>
<dbReference type="Proteomes" id="UP000054815">
    <property type="component" value="Unassembled WGS sequence"/>
</dbReference>
<name>A0A0V0XTZ0_TRIPS</name>
<accession>A0A0V0XTZ0</accession>
<protein>
    <submittedName>
        <fullName evidence="1">Uncharacterized protein</fullName>
    </submittedName>
</protein>
<proteinExistence type="predicted"/>
<gene>
    <name evidence="1" type="ORF">T4E_892</name>
</gene>
<reference evidence="1 2" key="1">
    <citation type="submission" date="2015-01" db="EMBL/GenBank/DDBJ databases">
        <title>Evolution of Trichinella species and genotypes.</title>
        <authorList>
            <person name="Korhonen P.K."/>
            <person name="Edoardo P."/>
            <person name="Giuseppe L.R."/>
            <person name="Gasser R.B."/>
        </authorList>
    </citation>
    <scope>NUCLEOTIDE SEQUENCE [LARGE SCALE GENOMIC DNA]</scope>
    <source>
        <strain evidence="1">ISS141</strain>
    </source>
</reference>
<evidence type="ECO:0000313" key="1">
    <source>
        <dbReference type="EMBL" id="KRX91403.1"/>
    </source>
</evidence>
<sequence length="69" mass="7469">MLKILTDFDLQHVLRVCIFSPLPPPTLFGSLSAQAVAIDPSNCDRHVFCTDGSCMSLSPEDKSFALSSP</sequence>
<dbReference type="EMBL" id="JYDU01000138">
    <property type="protein sequence ID" value="KRX91403.1"/>
    <property type="molecule type" value="Genomic_DNA"/>
</dbReference>
<evidence type="ECO:0000313" key="2">
    <source>
        <dbReference type="Proteomes" id="UP000054815"/>
    </source>
</evidence>
<dbReference type="AlphaFoldDB" id="A0A0V0XTZ0"/>